<evidence type="ECO:0000256" key="6">
    <source>
        <dbReference type="ARBA" id="ARBA00023316"/>
    </source>
</evidence>
<keyword evidence="4" id="KW-0472">Membrane</keyword>
<dbReference type="GO" id="GO:0016829">
    <property type="term" value="F:lyase activity"/>
    <property type="evidence" value="ECO:0007669"/>
    <property type="project" value="UniProtKB-KW"/>
</dbReference>
<dbReference type="NCBIfam" id="TIGR00247">
    <property type="entry name" value="endolytic transglycosylase MltG"/>
    <property type="match status" value="1"/>
</dbReference>
<dbReference type="InterPro" id="IPR003770">
    <property type="entry name" value="MLTG-like"/>
</dbReference>
<proteinExistence type="inferred from homology"/>
<evidence type="ECO:0000256" key="3">
    <source>
        <dbReference type="ARBA" id="ARBA00022989"/>
    </source>
</evidence>
<gene>
    <name evidence="7" type="ORF">UFOPK2359_00014</name>
</gene>
<evidence type="ECO:0000256" key="5">
    <source>
        <dbReference type="ARBA" id="ARBA00023239"/>
    </source>
</evidence>
<keyword evidence="5" id="KW-0456">Lyase</keyword>
<accession>A0A6J6ME09</accession>
<dbReference type="HAMAP" id="MF_02065">
    <property type="entry name" value="MltG"/>
    <property type="match status" value="1"/>
</dbReference>
<keyword evidence="2" id="KW-0812">Transmembrane</keyword>
<dbReference type="PANTHER" id="PTHR30518">
    <property type="entry name" value="ENDOLYTIC MUREIN TRANSGLYCOSYLASE"/>
    <property type="match status" value="1"/>
</dbReference>
<evidence type="ECO:0000256" key="4">
    <source>
        <dbReference type="ARBA" id="ARBA00023136"/>
    </source>
</evidence>
<reference evidence="7" key="1">
    <citation type="submission" date="2020-05" db="EMBL/GenBank/DDBJ databases">
        <authorList>
            <person name="Chiriac C."/>
            <person name="Salcher M."/>
            <person name="Ghai R."/>
            <person name="Kavagutti S V."/>
        </authorList>
    </citation>
    <scope>NUCLEOTIDE SEQUENCE</scope>
</reference>
<dbReference type="Pfam" id="PF02618">
    <property type="entry name" value="YceG"/>
    <property type="match status" value="1"/>
</dbReference>
<dbReference type="EMBL" id="CAEZXG010000001">
    <property type="protein sequence ID" value="CAB4671094.1"/>
    <property type="molecule type" value="Genomic_DNA"/>
</dbReference>
<dbReference type="Gene3D" id="3.30.1490.480">
    <property type="entry name" value="Endolytic murein transglycosylase"/>
    <property type="match status" value="1"/>
</dbReference>
<protein>
    <submittedName>
        <fullName evidence="7">Unannotated protein</fullName>
    </submittedName>
</protein>
<dbReference type="GO" id="GO:0071555">
    <property type="term" value="P:cell wall organization"/>
    <property type="evidence" value="ECO:0007669"/>
    <property type="project" value="UniProtKB-KW"/>
</dbReference>
<dbReference type="AlphaFoldDB" id="A0A6J6ME09"/>
<evidence type="ECO:0000256" key="1">
    <source>
        <dbReference type="ARBA" id="ARBA00022475"/>
    </source>
</evidence>
<keyword evidence="3" id="KW-1133">Transmembrane helix</keyword>
<evidence type="ECO:0000313" key="7">
    <source>
        <dbReference type="EMBL" id="CAB4671094.1"/>
    </source>
</evidence>
<evidence type="ECO:0000256" key="2">
    <source>
        <dbReference type="ARBA" id="ARBA00022692"/>
    </source>
</evidence>
<keyword evidence="6" id="KW-0961">Cell wall biogenesis/degradation</keyword>
<sequence length="338" mass="36876">MKIRPLAYALIFIALLTYGLHLGRVNSAGVANFQTRQLQETDPEVTVEIPTGATGSDIAKILFDAGVVKSSQAYFRTAVADIRSQKVAPGAHRLTLRLSSQQALNQLLDSARLANMITIFEGEWKSEVASSLVTFGFTKSEVQSAFKALELPPGFKSAEGLLFPALYSFPSGTSATEVVNRFVARFENEPVAQEILAAKGTYSPLQLLTIASIVQSEGDNADFAKVSRVIRNRLEIGMPLQMDSTVHYIKGVRGQIFLSTTSTLIASPYNTYKHYGLPPGPIGNPGALAMTAALHPAEGDWLYFITVAPGDTRFTRSNSEFVTWKFLYEKNRKAGAFK</sequence>
<organism evidence="7">
    <name type="scientific">freshwater metagenome</name>
    <dbReference type="NCBI Taxonomy" id="449393"/>
    <lineage>
        <taxon>unclassified sequences</taxon>
        <taxon>metagenomes</taxon>
        <taxon>ecological metagenomes</taxon>
    </lineage>
</organism>
<name>A0A6J6ME09_9ZZZZ</name>
<dbReference type="PANTHER" id="PTHR30518:SF2">
    <property type="entry name" value="ENDOLYTIC MUREIN TRANSGLYCOSYLASE"/>
    <property type="match status" value="1"/>
</dbReference>
<keyword evidence="1" id="KW-1003">Cell membrane</keyword>